<gene>
    <name evidence="2" type="ORF">DW355_08940</name>
</gene>
<evidence type="ECO:0000313" key="2">
    <source>
        <dbReference type="EMBL" id="QBK04883.1"/>
    </source>
</evidence>
<dbReference type="Pfam" id="PF03961">
    <property type="entry name" value="FapA"/>
    <property type="match status" value="1"/>
</dbReference>
<evidence type="ECO:0000256" key="1">
    <source>
        <dbReference type="SAM" id="Coils"/>
    </source>
</evidence>
<accession>A0A4P6UIQ1</accession>
<dbReference type="InterPro" id="IPR005646">
    <property type="entry name" value="FapA"/>
</dbReference>
<dbReference type="Proteomes" id="UP000292939">
    <property type="component" value="Chromosome"/>
</dbReference>
<keyword evidence="1" id="KW-0175">Coiled coil</keyword>
<sequence>MLEADIKGQPVQVENGMLVEDLLSMDSVDMDSGNVSFDGSIQIKGDVLANMKVKVTGNIVVGGTVEGAELEAGGDIQIGRGIIAHAKVKAEGAVSARFVENSEVSAGTVISIDDMVLQSELQALNQIVVGIKAQKRGRIVGGTARSMMLVRAPQIGADDASGLTTVQVGVNPILEAKLLEVQAEIAKMEAEQENLKKAVQHLKANGDKNNLLPRAQSSLQQALQAWAKMLKEKNKLEEQLALFQDARIEITQGLEGSVALIFGKRSRRVQKPYEAGAFTLDPSGHILHIDSRGTSTVVT</sequence>
<protein>
    <submittedName>
        <fullName evidence="2">DUF342 domain-containing protein</fullName>
    </submittedName>
</protein>
<dbReference type="InterPro" id="IPR046865">
    <property type="entry name" value="FapA_b_solenoid"/>
</dbReference>
<dbReference type="EMBL" id="CP031395">
    <property type="protein sequence ID" value="QBK04883.1"/>
    <property type="molecule type" value="Genomic_DNA"/>
</dbReference>
<dbReference type="PANTHER" id="PTHR38032:SF1">
    <property type="entry name" value="RNA-BINDING PROTEIN KHPB N-TERMINAL DOMAIN-CONTAINING PROTEIN"/>
    <property type="match status" value="1"/>
</dbReference>
<dbReference type="OrthoDB" id="5807941at2"/>
<feature type="coiled-coil region" evidence="1">
    <location>
        <begin position="171"/>
        <end position="239"/>
    </location>
</feature>
<dbReference type="AlphaFoldDB" id="A0A4P6UIQ1"/>
<proteinExistence type="predicted"/>
<dbReference type="PANTHER" id="PTHR38032">
    <property type="entry name" value="POLYMERASE-RELATED"/>
    <property type="match status" value="1"/>
</dbReference>
<organism evidence="2 3">
    <name type="scientific">Hylemonella gracilis</name>
    <dbReference type="NCBI Taxonomy" id="80880"/>
    <lineage>
        <taxon>Bacteria</taxon>
        <taxon>Pseudomonadati</taxon>
        <taxon>Pseudomonadota</taxon>
        <taxon>Betaproteobacteria</taxon>
        <taxon>Burkholderiales</taxon>
        <taxon>Comamonadaceae</taxon>
        <taxon>Hylemonella</taxon>
    </lineage>
</organism>
<reference evidence="2 3" key="1">
    <citation type="submission" date="2018-07" db="EMBL/GenBank/DDBJ databases">
        <title>Exploring interactions and the metabolic potential of the ultra-small soil bacteria Hylemonella gracilis.</title>
        <authorList>
            <person name="Tyc O."/>
            <person name="Kulkarni P."/>
            <person name="Gawehns F."/>
            <person name="Hundscheid M."/>
            <person name="Zweers H."/>
            <person name="Garbeva P."/>
        </authorList>
    </citation>
    <scope>NUCLEOTIDE SEQUENCE [LARGE SCALE GENOMIC DNA]</scope>
    <source>
        <strain evidence="2 3">NS1</strain>
    </source>
</reference>
<dbReference type="KEGG" id="hgr:DW355_08940"/>
<evidence type="ECO:0000313" key="3">
    <source>
        <dbReference type="Proteomes" id="UP000292939"/>
    </source>
</evidence>
<name>A0A4P6UIQ1_9BURK</name>